<dbReference type="InParanoid" id="S8DUN7"/>
<dbReference type="InterPro" id="IPR030381">
    <property type="entry name" value="G_DYNAMIN_dom"/>
</dbReference>
<organism evidence="5 6">
    <name type="scientific">Fomitopsis schrenkii</name>
    <name type="common">Brown rot fungus</name>
    <dbReference type="NCBI Taxonomy" id="2126942"/>
    <lineage>
        <taxon>Eukaryota</taxon>
        <taxon>Fungi</taxon>
        <taxon>Dikarya</taxon>
        <taxon>Basidiomycota</taxon>
        <taxon>Agaricomycotina</taxon>
        <taxon>Agaricomycetes</taxon>
        <taxon>Polyporales</taxon>
        <taxon>Fomitopsis</taxon>
    </lineage>
</organism>
<dbReference type="GO" id="GO:0005874">
    <property type="term" value="C:microtubule"/>
    <property type="evidence" value="ECO:0007669"/>
    <property type="project" value="TreeGrafter"/>
</dbReference>
<evidence type="ECO:0000256" key="1">
    <source>
        <dbReference type="ARBA" id="ARBA00022741"/>
    </source>
</evidence>
<dbReference type="Pfam" id="PF00350">
    <property type="entry name" value="Dynamin_N"/>
    <property type="match status" value="1"/>
</dbReference>
<dbReference type="GO" id="GO:0003924">
    <property type="term" value="F:GTPase activity"/>
    <property type="evidence" value="ECO:0007669"/>
    <property type="project" value="InterPro"/>
</dbReference>
<dbReference type="CDD" id="cd08771">
    <property type="entry name" value="DLP_1"/>
    <property type="match status" value="1"/>
</dbReference>
<gene>
    <name evidence="5" type="ORF">FOMPIDRAFT_1033126</name>
</gene>
<dbReference type="PROSITE" id="PS51388">
    <property type="entry name" value="GED"/>
    <property type="match status" value="1"/>
</dbReference>
<proteinExistence type="predicted"/>
<evidence type="ECO:0000259" key="3">
    <source>
        <dbReference type="PROSITE" id="PS51388"/>
    </source>
</evidence>
<evidence type="ECO:0008006" key="7">
    <source>
        <dbReference type="Google" id="ProtNLM"/>
    </source>
</evidence>
<dbReference type="STRING" id="743788.S8DUN7"/>
<dbReference type="OrthoDB" id="5061070at2759"/>
<dbReference type="AlphaFoldDB" id="S8DUN7"/>
<dbReference type="Gene3D" id="3.40.50.300">
    <property type="entry name" value="P-loop containing nucleotide triphosphate hydrolases"/>
    <property type="match status" value="1"/>
</dbReference>
<dbReference type="InterPro" id="IPR001401">
    <property type="entry name" value="Dynamin_GTPase"/>
</dbReference>
<evidence type="ECO:0000259" key="4">
    <source>
        <dbReference type="PROSITE" id="PS51718"/>
    </source>
</evidence>
<keyword evidence="1" id="KW-0547">Nucleotide-binding</keyword>
<dbReference type="PROSITE" id="PS51718">
    <property type="entry name" value="G_DYNAMIN_2"/>
    <property type="match status" value="1"/>
</dbReference>
<dbReference type="Pfam" id="PF01031">
    <property type="entry name" value="Dynamin_M"/>
    <property type="match status" value="1"/>
</dbReference>
<dbReference type="InterPro" id="IPR022812">
    <property type="entry name" value="Dynamin"/>
</dbReference>
<dbReference type="GO" id="GO:0008017">
    <property type="term" value="F:microtubule binding"/>
    <property type="evidence" value="ECO:0007669"/>
    <property type="project" value="TreeGrafter"/>
</dbReference>
<dbReference type="InterPro" id="IPR003130">
    <property type="entry name" value="GED"/>
</dbReference>
<dbReference type="eggNOG" id="KOG0446">
    <property type="taxonomic scope" value="Eukaryota"/>
</dbReference>
<dbReference type="SUPFAM" id="SSF52540">
    <property type="entry name" value="P-loop containing nucleoside triphosphate hydrolases"/>
    <property type="match status" value="1"/>
</dbReference>
<keyword evidence="6" id="KW-1185">Reference proteome</keyword>
<dbReference type="GO" id="GO:0005737">
    <property type="term" value="C:cytoplasm"/>
    <property type="evidence" value="ECO:0007669"/>
    <property type="project" value="TreeGrafter"/>
</dbReference>
<dbReference type="Gene3D" id="1.20.120.1240">
    <property type="entry name" value="Dynamin, middle domain"/>
    <property type="match status" value="1"/>
</dbReference>
<dbReference type="GO" id="GO:0016020">
    <property type="term" value="C:membrane"/>
    <property type="evidence" value="ECO:0007669"/>
    <property type="project" value="TreeGrafter"/>
</dbReference>
<dbReference type="InterPro" id="IPR020850">
    <property type="entry name" value="GED_dom"/>
</dbReference>
<dbReference type="PANTHER" id="PTHR11566">
    <property type="entry name" value="DYNAMIN"/>
    <property type="match status" value="1"/>
</dbReference>
<dbReference type="InterPro" id="IPR000375">
    <property type="entry name" value="Dynamin_stalk"/>
</dbReference>
<evidence type="ECO:0000256" key="2">
    <source>
        <dbReference type="ARBA" id="ARBA00023134"/>
    </source>
</evidence>
<dbReference type="EMBL" id="KE504219">
    <property type="protein sequence ID" value="EPS94948.1"/>
    <property type="molecule type" value="Genomic_DNA"/>
</dbReference>
<feature type="domain" description="Dynamin-type G" evidence="4">
    <location>
        <begin position="16"/>
        <end position="322"/>
    </location>
</feature>
<dbReference type="PRINTS" id="PR00195">
    <property type="entry name" value="DYNAMIN"/>
</dbReference>
<sequence>MLDIANSLYGTGVSMDIEIPMIAVIGSQSTGKSSLLENICGITLPRASGTCTRCPTECRLSHSSNPWKCVVSLRLLTDKHGQPTPVRTVAFGDPIYDPAEVAERIKRAQRAILNPSSKPRVFLNGGDETAPEITFSRNCVSLEISGPDVIDLSFVDLPGLIASAGSNSTPADIELVKDLVTEYAKNESCIILLTVTCETEFENQGAYQLARTFDPAGKRTIGVLTKPDRAARGDEDRWVTLLKNEYPELALDNGWFSVKQPDTIQLTAGVTRAQARLEEKQFFAETKPWLALPHRFQQHLGTPNLAERCGNVLSGLIAKRLPDIQGTILDMLRATEMQLGELPREPSQDPVGEVYAVISKLASALNRYVEGTPDADGLLQTIRPKQQQFKEAVRNTAPDFRPFEKVSGNSGPATLTVPEFLSNEEKPCLPEDEGNAIYVDEVMELALQAVTRELPDNIPFIVTEALICDAINIWQAPAMELFEHVEETLSVRFAEFVHVECNQYPQLEFLISTIVADYIAERAQTTRERIHWLLALEARPRTLNDHYFRDYRDKFLAWYRGHRSQYNNVPLLQKLKKHGPKGTSEFDESVRTILAAFSALDIHDVQPTDLAKVLPSDPYEAAINIMASVRAYFQVAYKRFADNVPNAIDHELILGLNRGQTLETVLRRELGVSGPEGYRLCTEYLQEDGNVAAHREDLRNKRDRLNKARKELMRLRK</sequence>
<keyword evidence="2" id="KW-0342">GTP-binding</keyword>
<feature type="domain" description="GED" evidence="3">
    <location>
        <begin position="622"/>
        <end position="717"/>
    </location>
</feature>
<dbReference type="InterPro" id="IPR045063">
    <property type="entry name" value="Dynamin_N"/>
</dbReference>
<dbReference type="PANTHER" id="PTHR11566:SF21">
    <property type="entry name" value="DYNAMIN RELATED PROTEIN 1, ISOFORM A"/>
    <property type="match status" value="1"/>
</dbReference>
<reference evidence="5 6" key="1">
    <citation type="journal article" date="2012" name="Science">
        <title>The Paleozoic origin of enzymatic lignin decomposition reconstructed from 31 fungal genomes.</title>
        <authorList>
            <person name="Floudas D."/>
            <person name="Binder M."/>
            <person name="Riley R."/>
            <person name="Barry K."/>
            <person name="Blanchette R.A."/>
            <person name="Henrissat B."/>
            <person name="Martinez A.T."/>
            <person name="Otillar R."/>
            <person name="Spatafora J.W."/>
            <person name="Yadav J.S."/>
            <person name="Aerts A."/>
            <person name="Benoit I."/>
            <person name="Boyd A."/>
            <person name="Carlson A."/>
            <person name="Copeland A."/>
            <person name="Coutinho P.M."/>
            <person name="de Vries R.P."/>
            <person name="Ferreira P."/>
            <person name="Findley K."/>
            <person name="Foster B."/>
            <person name="Gaskell J."/>
            <person name="Glotzer D."/>
            <person name="Gorecki P."/>
            <person name="Heitman J."/>
            <person name="Hesse C."/>
            <person name="Hori C."/>
            <person name="Igarashi K."/>
            <person name="Jurgens J.A."/>
            <person name="Kallen N."/>
            <person name="Kersten P."/>
            <person name="Kohler A."/>
            <person name="Kuees U."/>
            <person name="Kumar T.K.A."/>
            <person name="Kuo A."/>
            <person name="LaButti K."/>
            <person name="Larrondo L.F."/>
            <person name="Lindquist E."/>
            <person name="Ling A."/>
            <person name="Lombard V."/>
            <person name="Lucas S."/>
            <person name="Lundell T."/>
            <person name="Martin R."/>
            <person name="McLaughlin D.J."/>
            <person name="Morgenstern I."/>
            <person name="Morin E."/>
            <person name="Murat C."/>
            <person name="Nagy L.G."/>
            <person name="Nolan M."/>
            <person name="Ohm R.A."/>
            <person name="Patyshakuliyeva A."/>
            <person name="Rokas A."/>
            <person name="Ruiz-Duenas F.J."/>
            <person name="Sabat G."/>
            <person name="Salamov A."/>
            <person name="Samejima M."/>
            <person name="Schmutz J."/>
            <person name="Slot J.C."/>
            <person name="St John F."/>
            <person name="Stenlid J."/>
            <person name="Sun H."/>
            <person name="Sun S."/>
            <person name="Syed K."/>
            <person name="Tsang A."/>
            <person name="Wiebenga A."/>
            <person name="Young D."/>
            <person name="Pisabarro A."/>
            <person name="Eastwood D.C."/>
            <person name="Martin F."/>
            <person name="Cullen D."/>
            <person name="Grigoriev I.V."/>
            <person name="Hibbett D.S."/>
        </authorList>
    </citation>
    <scope>NUCLEOTIDE SEQUENCE</scope>
    <source>
        <strain evidence="6">FP-58527</strain>
    </source>
</reference>
<dbReference type="GO" id="GO:0005525">
    <property type="term" value="F:GTP binding"/>
    <property type="evidence" value="ECO:0007669"/>
    <property type="project" value="InterPro"/>
</dbReference>
<evidence type="ECO:0000313" key="5">
    <source>
        <dbReference type="EMBL" id="EPS94948.1"/>
    </source>
</evidence>
<dbReference type="HOGENOM" id="CLU_008964_4_1_1"/>
<protein>
    <recommendedName>
        <fullName evidence="7">GED domain-containing protein</fullName>
    </recommendedName>
</protein>
<name>S8DUN7_FOMSC</name>
<evidence type="ECO:0000313" key="6">
    <source>
        <dbReference type="Proteomes" id="UP000015241"/>
    </source>
</evidence>
<dbReference type="Proteomes" id="UP000015241">
    <property type="component" value="Unassembled WGS sequence"/>
</dbReference>
<dbReference type="Pfam" id="PF02212">
    <property type="entry name" value="GED"/>
    <property type="match status" value="1"/>
</dbReference>
<dbReference type="SMART" id="SM00053">
    <property type="entry name" value="DYNc"/>
    <property type="match status" value="1"/>
</dbReference>
<accession>S8DUN7</accession>
<dbReference type="InterPro" id="IPR027417">
    <property type="entry name" value="P-loop_NTPase"/>
</dbReference>